<accession>A0ABN7ZPB0</accession>
<dbReference type="EMBL" id="CAJZAG010000016">
    <property type="protein sequence ID" value="CAG9185892.1"/>
    <property type="molecule type" value="Genomic_DNA"/>
</dbReference>
<feature type="chain" id="PRO_5047121644" evidence="2">
    <location>
        <begin position="32"/>
        <end position="149"/>
    </location>
</feature>
<reference evidence="3 4" key="1">
    <citation type="submission" date="2021-08" db="EMBL/GenBank/DDBJ databases">
        <authorList>
            <person name="Peeters C."/>
        </authorList>
    </citation>
    <scope>NUCLEOTIDE SEQUENCE [LARGE SCALE GENOMIC DNA]</scope>
    <source>
        <strain evidence="3 4">LMG 32289</strain>
    </source>
</reference>
<dbReference type="Proteomes" id="UP000706525">
    <property type="component" value="Unassembled WGS sequence"/>
</dbReference>
<evidence type="ECO:0000256" key="1">
    <source>
        <dbReference type="SAM" id="MobiDB-lite"/>
    </source>
</evidence>
<evidence type="ECO:0000313" key="4">
    <source>
        <dbReference type="Proteomes" id="UP000706525"/>
    </source>
</evidence>
<feature type="region of interest" description="Disordered" evidence="1">
    <location>
        <begin position="32"/>
        <end position="51"/>
    </location>
</feature>
<proteinExistence type="predicted"/>
<keyword evidence="2" id="KW-0732">Signal</keyword>
<gene>
    <name evidence="3" type="ORF">LMG32289_06147</name>
</gene>
<evidence type="ECO:0000313" key="3">
    <source>
        <dbReference type="EMBL" id="CAG9185892.1"/>
    </source>
</evidence>
<sequence>MRSNYDMQWPARFCCLVLATLLQLLPLQGRADSLDRPEPSESRAAGPPLSQHAGIPFDGLLHIGSGPIVMPYASPYPAFLECYYHSSVRQVGAGTGTLVRYRVSTPWRFLDEPQRPISIVDSTGECNKLNLPEQKECCYEAKTADAVWM</sequence>
<comment type="caution">
    <text evidence="3">The sequence shown here is derived from an EMBL/GenBank/DDBJ whole genome shotgun (WGS) entry which is preliminary data.</text>
</comment>
<feature type="compositionally biased region" description="Basic and acidic residues" evidence="1">
    <location>
        <begin position="32"/>
        <end position="41"/>
    </location>
</feature>
<evidence type="ECO:0000256" key="2">
    <source>
        <dbReference type="SAM" id="SignalP"/>
    </source>
</evidence>
<feature type="signal peptide" evidence="2">
    <location>
        <begin position="1"/>
        <end position="31"/>
    </location>
</feature>
<organism evidence="3 4">
    <name type="scientific">Cupriavidus pampae</name>
    <dbReference type="NCBI Taxonomy" id="659251"/>
    <lineage>
        <taxon>Bacteria</taxon>
        <taxon>Pseudomonadati</taxon>
        <taxon>Pseudomonadota</taxon>
        <taxon>Betaproteobacteria</taxon>
        <taxon>Burkholderiales</taxon>
        <taxon>Burkholderiaceae</taxon>
        <taxon>Cupriavidus</taxon>
    </lineage>
</organism>
<protein>
    <submittedName>
        <fullName evidence="3">Uncharacterized protein</fullName>
    </submittedName>
</protein>
<keyword evidence="4" id="KW-1185">Reference proteome</keyword>
<name>A0ABN7ZPB0_9BURK</name>
<dbReference type="RefSeq" id="WP_223995210.1">
    <property type="nucleotide sequence ID" value="NZ_CAJZAG010000016.1"/>
</dbReference>